<evidence type="ECO:0000313" key="3">
    <source>
        <dbReference type="Proteomes" id="UP000005089"/>
    </source>
</evidence>
<name>C3XA10_OXAFO</name>
<dbReference type="Proteomes" id="UP000005089">
    <property type="component" value="Unassembled WGS sequence"/>
</dbReference>
<reference evidence="2 3" key="1">
    <citation type="submission" date="2009-02" db="EMBL/GenBank/DDBJ databases">
        <title>The Genome Sequence of Oxalobacter formigenes OXCC13.</title>
        <authorList>
            <consortium name="The Broad Institute Genome Sequencing Platform"/>
            <person name="Ward D."/>
            <person name="Young S.K."/>
            <person name="Kodira C.D."/>
            <person name="Zeng Q."/>
            <person name="Koehrsen M."/>
            <person name="Alvarado L."/>
            <person name="Berlin A."/>
            <person name="Borenstein D."/>
            <person name="Chen Z."/>
            <person name="Engels R."/>
            <person name="Freedman E."/>
            <person name="Gellesch M."/>
            <person name="Goldberg J."/>
            <person name="Griggs A."/>
            <person name="Gujja S."/>
            <person name="Heiman D."/>
            <person name="Hepburn T."/>
            <person name="Howarth C."/>
            <person name="Jen D."/>
            <person name="Larson L."/>
            <person name="Lewis B."/>
            <person name="Mehta T."/>
            <person name="Park D."/>
            <person name="Pearson M."/>
            <person name="Roberts A."/>
            <person name="Saif S."/>
            <person name="Shea T."/>
            <person name="Shenoy N."/>
            <person name="Sisk P."/>
            <person name="Stolte C."/>
            <person name="Sykes S."/>
            <person name="Walk T."/>
            <person name="White J."/>
            <person name="Yandava C."/>
            <person name="Allison M.J."/>
            <person name="Lander E."/>
            <person name="Nusbaum C."/>
            <person name="Galagan J."/>
            <person name="Birren B."/>
        </authorList>
    </citation>
    <scope>NUCLEOTIDE SEQUENCE [LARGE SCALE GENOMIC DNA]</scope>
    <source>
        <strain evidence="2 3">OXCC13</strain>
    </source>
</reference>
<keyword evidence="2" id="KW-0808">Transferase</keyword>
<dbReference type="PANTHER" id="PTHR22916">
    <property type="entry name" value="GLYCOSYLTRANSFERASE"/>
    <property type="match status" value="1"/>
</dbReference>
<organism evidence="2 3">
    <name type="scientific">Oxalobacter formigenes OXCC13</name>
    <dbReference type="NCBI Taxonomy" id="556269"/>
    <lineage>
        <taxon>Bacteria</taxon>
        <taxon>Pseudomonadati</taxon>
        <taxon>Pseudomonadota</taxon>
        <taxon>Betaproteobacteria</taxon>
        <taxon>Burkholderiales</taxon>
        <taxon>Oxalobacteraceae</taxon>
        <taxon>Oxalobacter</taxon>
    </lineage>
</organism>
<feature type="domain" description="Glycosyltransferase 2-like" evidence="1">
    <location>
        <begin position="8"/>
        <end position="141"/>
    </location>
</feature>
<dbReference type="AlphaFoldDB" id="C3XA10"/>
<dbReference type="RefSeq" id="WP_005880889.1">
    <property type="nucleotide sequence ID" value="NZ_CP019430.1"/>
</dbReference>
<dbReference type="Pfam" id="PF00535">
    <property type="entry name" value="Glycos_transf_2"/>
    <property type="match status" value="1"/>
</dbReference>
<dbReference type="GO" id="GO:0016758">
    <property type="term" value="F:hexosyltransferase activity"/>
    <property type="evidence" value="ECO:0007669"/>
    <property type="project" value="UniProtKB-ARBA"/>
</dbReference>
<dbReference type="GeneID" id="77134966"/>
<keyword evidence="2" id="KW-0328">Glycosyltransferase</keyword>
<dbReference type="InterPro" id="IPR029044">
    <property type="entry name" value="Nucleotide-diphossugar_trans"/>
</dbReference>
<gene>
    <name evidence="2" type="ORF">OFBG_01064</name>
</gene>
<dbReference type="Gene3D" id="3.90.550.10">
    <property type="entry name" value="Spore Coat Polysaccharide Biosynthesis Protein SpsA, Chain A"/>
    <property type="match status" value="1"/>
</dbReference>
<accession>C3XA10</accession>
<sequence length="322" mass="37921">MTNVPLVSVLIPAYNHEQYIQETITSILNQSYKNIELIVINDGSSDLTYQKICEMERFCRDRFSRVVFETQENKGTCDTLNRLINISLGEYIYFIASDDLAKPDAIEKQLTFLINNPSYSLVVGDNEIVDENGVVCYWDNKRNNVYNKNDAVYLTFADFLQKDLQLNFLFDNFGTYSSLYLRNYIPNGYLIRKSIFRKADIFTKEAPLEDWYLMLQISKYSKLKYLDEILFSYRWHSNNSIKQSSRMMLYERKTRNYEEKILGKIKLNEVLPDVIDTIKHGALYKHQGIPNIFEIFTARKGSKKIKLIKLFGMKLFEFQINI</sequence>
<keyword evidence="3" id="KW-1185">Reference proteome</keyword>
<dbReference type="HOGENOM" id="CLU_025996_0_4_4"/>
<protein>
    <submittedName>
        <fullName evidence="2">Glycosyltransferase, group 2 family protein</fullName>
        <ecNumber evidence="2">2.4.-.-</ecNumber>
    </submittedName>
</protein>
<dbReference type="EMBL" id="GG658170">
    <property type="protein sequence ID" value="EEO30036.1"/>
    <property type="molecule type" value="Genomic_DNA"/>
</dbReference>
<dbReference type="EC" id="2.4.-.-" evidence="2"/>
<dbReference type="InterPro" id="IPR001173">
    <property type="entry name" value="Glyco_trans_2-like"/>
</dbReference>
<dbReference type="SUPFAM" id="SSF53448">
    <property type="entry name" value="Nucleotide-diphospho-sugar transferases"/>
    <property type="match status" value="1"/>
</dbReference>
<dbReference type="STRING" id="847.BRW83_1079"/>
<dbReference type="PANTHER" id="PTHR22916:SF3">
    <property type="entry name" value="UDP-GLCNAC:BETAGAL BETA-1,3-N-ACETYLGLUCOSAMINYLTRANSFERASE-LIKE PROTEIN 1"/>
    <property type="match status" value="1"/>
</dbReference>
<proteinExistence type="predicted"/>
<dbReference type="CDD" id="cd00761">
    <property type="entry name" value="Glyco_tranf_GTA_type"/>
    <property type="match status" value="1"/>
</dbReference>
<evidence type="ECO:0000259" key="1">
    <source>
        <dbReference type="Pfam" id="PF00535"/>
    </source>
</evidence>
<evidence type="ECO:0000313" key="2">
    <source>
        <dbReference type="EMBL" id="EEO30036.1"/>
    </source>
</evidence>